<comment type="caution">
    <text evidence="19">The sequence shown here is derived from an EMBL/GenBank/DDBJ whole genome shotgun (WGS) entry which is preliminary data.</text>
</comment>
<comment type="similarity">
    <text evidence="3">Belongs to the peptidase M28 family.</text>
</comment>
<comment type="subcellular location">
    <subcellularLocation>
        <location evidence="2">Endoplasmic reticulum membrane</location>
        <topology evidence="2">Multi-pass membrane protein</topology>
    </subcellularLocation>
</comment>
<protein>
    <recommendedName>
        <fullName evidence="21">Peptidase M28 domain-containing protein</fullName>
    </recommendedName>
</protein>
<dbReference type="InterPro" id="IPR053974">
    <property type="entry name" value="ERMP1_1-A_TM"/>
</dbReference>
<dbReference type="Proteomes" id="UP001642483">
    <property type="component" value="Unassembled WGS sequence"/>
</dbReference>
<dbReference type="CDD" id="cd03875">
    <property type="entry name" value="M28_Fxna_like"/>
    <property type="match status" value="1"/>
</dbReference>
<organism evidence="19 20">
    <name type="scientific">Clavelina lepadiformis</name>
    <name type="common">Light-bulb sea squirt</name>
    <name type="synonym">Ascidia lepadiformis</name>
    <dbReference type="NCBI Taxonomy" id="159417"/>
    <lineage>
        <taxon>Eukaryota</taxon>
        <taxon>Metazoa</taxon>
        <taxon>Chordata</taxon>
        <taxon>Tunicata</taxon>
        <taxon>Ascidiacea</taxon>
        <taxon>Aplousobranchia</taxon>
        <taxon>Clavelinidae</taxon>
        <taxon>Clavelina</taxon>
    </lineage>
</organism>
<evidence type="ECO:0000256" key="13">
    <source>
        <dbReference type="ARBA" id="ARBA00023180"/>
    </source>
</evidence>
<dbReference type="Pfam" id="PF22249">
    <property type="entry name" value="ERMP1-TM"/>
    <property type="match status" value="1"/>
</dbReference>
<dbReference type="EMBL" id="CAWYQH010000102">
    <property type="protein sequence ID" value="CAK8686161.1"/>
    <property type="molecule type" value="Genomic_DNA"/>
</dbReference>
<name>A0ABP0G5P7_CLALP</name>
<evidence type="ECO:0000256" key="4">
    <source>
        <dbReference type="ARBA" id="ARBA00022670"/>
    </source>
</evidence>
<keyword evidence="5 15" id="KW-0812">Transmembrane</keyword>
<evidence type="ECO:0000256" key="14">
    <source>
        <dbReference type="SAM" id="MobiDB-lite"/>
    </source>
</evidence>
<dbReference type="Gene3D" id="3.40.630.10">
    <property type="entry name" value="Zn peptidases"/>
    <property type="match status" value="1"/>
</dbReference>
<evidence type="ECO:0000256" key="5">
    <source>
        <dbReference type="ARBA" id="ARBA00022692"/>
    </source>
</evidence>
<feature type="transmembrane region" description="Helical" evidence="15">
    <location>
        <begin position="384"/>
        <end position="413"/>
    </location>
</feature>
<dbReference type="InterPro" id="IPR007484">
    <property type="entry name" value="Peptidase_M28"/>
</dbReference>
<keyword evidence="20" id="KW-1185">Reference proteome</keyword>
<dbReference type="PANTHER" id="PTHR12147:SF22">
    <property type="entry name" value="ENDOPLASMIC RETICULUM METALLOPEPTIDASE 1"/>
    <property type="match status" value="1"/>
</dbReference>
<evidence type="ECO:0000256" key="7">
    <source>
        <dbReference type="ARBA" id="ARBA00022801"/>
    </source>
</evidence>
<evidence type="ECO:0000259" key="16">
    <source>
        <dbReference type="Pfam" id="PF04389"/>
    </source>
</evidence>
<dbReference type="PANTHER" id="PTHR12147">
    <property type="entry name" value="METALLOPEPTIDASE M28 FAMILY MEMBER"/>
    <property type="match status" value="1"/>
</dbReference>
<feature type="transmembrane region" description="Helical" evidence="15">
    <location>
        <begin position="564"/>
        <end position="584"/>
    </location>
</feature>
<sequence length="927" mass="103742">MVDPKLSVRRRGQHKVSRSPQLPIPSSEDRHMRKENGRRKDLSQKSTIFFFLVYYSAVFYIVRYSVNYLPNPKSLVNSKPTEFTEEQARKHLNYFVSLGPRVAGSLANDVHAANYILETVLKVKASVSPSLKVEIDTQRPTGSFTLDFVSGFGSYYTNVTNTIVRVSAVDSPSNHALLLNCHTDSVNGAPGASDDAVACAVLLEVMRAVTSDHTHPLLHDIIFLFNGAEENLHQASHGFITQHPWAKQVKGFINLEAAGAGGKEIVFQTGPSHPWLASAWAMNAPHPFGTVIAQELFQSGIIPSDTDFRIFRDYGKIPGIDLAYMTNGYVYHTLYDDVDRILPGCIQRAGDNILAVVDHLVKSPSSLLPNPGSYRHGALAFMDFLGIFMITLPMRMLSILNMLFSVGPIIYLARCIMSSAAERLHYEQKIFKGIVIIMSSWLACAFVVFLLAIFVTKCGNSMAFFSRPYLVVFLYGLPGLATLLIVNRVAASIVFKNEDPWMLETIFFDSYLFIWSAILFQINYIQLQSSLILLLCVLPLCLIRCLFLKKIFHHKNDGIVATKVAVYLAALLPHTLILFSLSWIGLDLFIPLCGRLGTVVPPDLVIAGLVALLLILLSHFVLSLIHLAESIQWIVAGMLLLSAGALCFVLSSHAFPYAVDNDITAPQRLIVQHISRTFYGFDKKVRQQDSGIWLNTMDYPGFKVDTGSNAANESPLLPCKGLFCHFPFLVPLNKFVTLSKYIPADEPSFSETGIQPFSVRLIQDETTKISENSTSWTYKKRLSFVVDGPSHISVHVAPLSSKGISSKLTSWIVEDEIERSRSKPTSIVDHLVLGDKRYHYADWHFLYYGSGIYKETWTPWFEFEITQDSSLSPLDGSPTPTVELAFMAQYYSTPLSAQSRDLKEFLAELHRWVAPMGWVSFYENHLF</sequence>
<comment type="cofactor">
    <cofactor evidence="1">
        <name>Zn(2+)</name>
        <dbReference type="ChEBI" id="CHEBI:29105"/>
    </cofactor>
</comment>
<feature type="transmembrane region" description="Helical" evidence="15">
    <location>
        <begin position="531"/>
        <end position="552"/>
    </location>
</feature>
<evidence type="ECO:0000259" key="17">
    <source>
        <dbReference type="Pfam" id="PF22248"/>
    </source>
</evidence>
<dbReference type="InterPro" id="IPR048024">
    <property type="entry name" value="Fxna-like_M28_dom"/>
</dbReference>
<feature type="compositionally biased region" description="Basic residues" evidence="14">
    <location>
        <begin position="7"/>
        <end position="17"/>
    </location>
</feature>
<keyword evidence="11" id="KW-0482">Metalloprotease</keyword>
<evidence type="ECO:0000313" key="20">
    <source>
        <dbReference type="Proteomes" id="UP001642483"/>
    </source>
</evidence>
<dbReference type="SUPFAM" id="SSF53187">
    <property type="entry name" value="Zn-dependent exopeptidases"/>
    <property type="match status" value="1"/>
</dbReference>
<feature type="domain" description="Peptidase M28" evidence="16">
    <location>
        <begin position="161"/>
        <end position="357"/>
    </location>
</feature>
<evidence type="ECO:0000259" key="18">
    <source>
        <dbReference type="Pfam" id="PF22249"/>
    </source>
</evidence>
<keyword evidence="6" id="KW-0479">Metal-binding</keyword>
<evidence type="ECO:0000256" key="15">
    <source>
        <dbReference type="SAM" id="Phobius"/>
    </source>
</evidence>
<feature type="transmembrane region" description="Helical" evidence="15">
    <location>
        <begin position="604"/>
        <end position="627"/>
    </location>
</feature>
<evidence type="ECO:0000256" key="10">
    <source>
        <dbReference type="ARBA" id="ARBA00022989"/>
    </source>
</evidence>
<dbReference type="InterPro" id="IPR045175">
    <property type="entry name" value="M28_fam"/>
</dbReference>
<keyword evidence="13" id="KW-0325">Glycoprotein</keyword>
<keyword evidence="4" id="KW-0645">Protease</keyword>
<dbReference type="Pfam" id="PF22248">
    <property type="entry name" value="ERMP1_C"/>
    <property type="match status" value="1"/>
</dbReference>
<evidence type="ECO:0000256" key="9">
    <source>
        <dbReference type="ARBA" id="ARBA00022833"/>
    </source>
</evidence>
<feature type="compositionally biased region" description="Basic and acidic residues" evidence="14">
    <location>
        <begin position="27"/>
        <end position="39"/>
    </location>
</feature>
<keyword evidence="8" id="KW-0256">Endoplasmic reticulum</keyword>
<proteinExistence type="inferred from homology"/>
<evidence type="ECO:0000313" key="19">
    <source>
        <dbReference type="EMBL" id="CAK8686161.1"/>
    </source>
</evidence>
<feature type="transmembrane region" description="Helical" evidence="15">
    <location>
        <begin position="634"/>
        <end position="659"/>
    </location>
</feature>
<feature type="region of interest" description="Disordered" evidence="14">
    <location>
        <begin position="1"/>
        <end position="39"/>
    </location>
</feature>
<feature type="domain" description="Endoplasmic reticulum metallopeptidase 1/1-A TM" evidence="18">
    <location>
        <begin position="428"/>
        <end position="644"/>
    </location>
</feature>
<keyword evidence="12 15" id="KW-0472">Membrane</keyword>
<feature type="domain" description="Endoplasmic reticulum metallopeptidase 1-like C-terminal" evidence="17">
    <location>
        <begin position="664"/>
        <end position="924"/>
    </location>
</feature>
<accession>A0ABP0G5P7</accession>
<evidence type="ECO:0000256" key="6">
    <source>
        <dbReference type="ARBA" id="ARBA00022723"/>
    </source>
</evidence>
<reference evidence="19 20" key="1">
    <citation type="submission" date="2024-02" db="EMBL/GenBank/DDBJ databases">
        <authorList>
            <person name="Daric V."/>
            <person name="Darras S."/>
        </authorList>
    </citation>
    <scope>NUCLEOTIDE SEQUENCE [LARGE SCALE GENOMIC DNA]</scope>
</reference>
<keyword evidence="9" id="KW-0862">Zinc</keyword>
<evidence type="ECO:0000256" key="11">
    <source>
        <dbReference type="ARBA" id="ARBA00023049"/>
    </source>
</evidence>
<dbReference type="InterPro" id="IPR053973">
    <property type="entry name" value="ERMP1-like_C"/>
</dbReference>
<feature type="transmembrane region" description="Helical" evidence="15">
    <location>
        <begin position="468"/>
        <end position="486"/>
    </location>
</feature>
<feature type="transmembrane region" description="Helical" evidence="15">
    <location>
        <begin position="506"/>
        <end position="525"/>
    </location>
</feature>
<keyword evidence="7" id="KW-0378">Hydrolase</keyword>
<evidence type="ECO:0000256" key="8">
    <source>
        <dbReference type="ARBA" id="ARBA00022824"/>
    </source>
</evidence>
<keyword evidence="10 15" id="KW-1133">Transmembrane helix</keyword>
<evidence type="ECO:0000256" key="3">
    <source>
        <dbReference type="ARBA" id="ARBA00010918"/>
    </source>
</evidence>
<evidence type="ECO:0000256" key="1">
    <source>
        <dbReference type="ARBA" id="ARBA00001947"/>
    </source>
</evidence>
<evidence type="ECO:0008006" key="21">
    <source>
        <dbReference type="Google" id="ProtNLM"/>
    </source>
</evidence>
<dbReference type="Pfam" id="PF04389">
    <property type="entry name" value="Peptidase_M28"/>
    <property type="match status" value="1"/>
</dbReference>
<feature type="transmembrane region" description="Helical" evidence="15">
    <location>
        <begin position="434"/>
        <end position="456"/>
    </location>
</feature>
<feature type="transmembrane region" description="Helical" evidence="15">
    <location>
        <begin position="48"/>
        <end position="66"/>
    </location>
</feature>
<evidence type="ECO:0000256" key="12">
    <source>
        <dbReference type="ARBA" id="ARBA00023136"/>
    </source>
</evidence>
<gene>
    <name evidence="19" type="ORF">CVLEPA_LOCUS18123</name>
</gene>
<evidence type="ECO:0000256" key="2">
    <source>
        <dbReference type="ARBA" id="ARBA00004477"/>
    </source>
</evidence>